<protein>
    <submittedName>
        <fullName evidence="2">Uncharacterized protein</fullName>
    </submittedName>
</protein>
<evidence type="ECO:0000313" key="2">
    <source>
        <dbReference type="EMBL" id="KAJ7701095.1"/>
    </source>
</evidence>
<dbReference type="AlphaFoldDB" id="A0AAD7DW18"/>
<evidence type="ECO:0000256" key="1">
    <source>
        <dbReference type="SAM" id="MobiDB-lite"/>
    </source>
</evidence>
<comment type="caution">
    <text evidence="2">The sequence shown here is derived from an EMBL/GenBank/DDBJ whole genome shotgun (WGS) entry which is preliminary data.</text>
</comment>
<evidence type="ECO:0000313" key="3">
    <source>
        <dbReference type="Proteomes" id="UP001221757"/>
    </source>
</evidence>
<gene>
    <name evidence="2" type="ORF">B0H17DRAFT_1327691</name>
</gene>
<proteinExistence type="predicted"/>
<dbReference type="Proteomes" id="UP001221757">
    <property type="component" value="Unassembled WGS sequence"/>
</dbReference>
<feature type="compositionally biased region" description="Basic residues" evidence="1">
    <location>
        <begin position="39"/>
        <end position="59"/>
    </location>
</feature>
<reference evidence="2" key="1">
    <citation type="submission" date="2023-03" db="EMBL/GenBank/DDBJ databases">
        <title>Massive genome expansion in bonnet fungi (Mycena s.s.) driven by repeated elements and novel gene families across ecological guilds.</title>
        <authorList>
            <consortium name="Lawrence Berkeley National Laboratory"/>
            <person name="Harder C.B."/>
            <person name="Miyauchi S."/>
            <person name="Viragh M."/>
            <person name="Kuo A."/>
            <person name="Thoen E."/>
            <person name="Andreopoulos B."/>
            <person name="Lu D."/>
            <person name="Skrede I."/>
            <person name="Drula E."/>
            <person name="Henrissat B."/>
            <person name="Morin E."/>
            <person name="Kohler A."/>
            <person name="Barry K."/>
            <person name="LaButti K."/>
            <person name="Morin E."/>
            <person name="Salamov A."/>
            <person name="Lipzen A."/>
            <person name="Mereny Z."/>
            <person name="Hegedus B."/>
            <person name="Baldrian P."/>
            <person name="Stursova M."/>
            <person name="Weitz H."/>
            <person name="Taylor A."/>
            <person name="Grigoriev I.V."/>
            <person name="Nagy L.G."/>
            <person name="Martin F."/>
            <person name="Kauserud H."/>
        </authorList>
    </citation>
    <scope>NUCLEOTIDE SEQUENCE</scope>
    <source>
        <strain evidence="2">CBHHK067</strain>
    </source>
</reference>
<feature type="non-terminal residue" evidence="2">
    <location>
        <position position="1"/>
    </location>
</feature>
<accession>A0AAD7DW18</accession>
<name>A0AAD7DW18_MYCRO</name>
<sequence length="107" mass="12072">MTDKYPIADSDTVNLVLRPVPAATPAPQSHRSTDNARRQAQRAPRRRRASRQPRGRHHITLTLDIATSTLLAATPPSGEHGHAHRQRDREDPRPRRRFLVPSVIVVL</sequence>
<keyword evidence="3" id="KW-1185">Reference proteome</keyword>
<organism evidence="2 3">
    <name type="scientific">Mycena rosella</name>
    <name type="common">Pink bonnet</name>
    <name type="synonym">Agaricus rosellus</name>
    <dbReference type="NCBI Taxonomy" id="1033263"/>
    <lineage>
        <taxon>Eukaryota</taxon>
        <taxon>Fungi</taxon>
        <taxon>Dikarya</taxon>
        <taxon>Basidiomycota</taxon>
        <taxon>Agaricomycotina</taxon>
        <taxon>Agaricomycetes</taxon>
        <taxon>Agaricomycetidae</taxon>
        <taxon>Agaricales</taxon>
        <taxon>Marasmiineae</taxon>
        <taxon>Mycenaceae</taxon>
        <taxon>Mycena</taxon>
    </lineage>
</organism>
<feature type="region of interest" description="Disordered" evidence="1">
    <location>
        <begin position="18"/>
        <end position="96"/>
    </location>
</feature>
<dbReference type="EMBL" id="JARKIE010000018">
    <property type="protein sequence ID" value="KAJ7701095.1"/>
    <property type="molecule type" value="Genomic_DNA"/>
</dbReference>